<accession>A0A9W6GKQ2</accession>
<dbReference type="EMBL" id="BSDY01000006">
    <property type="protein sequence ID" value="GLI56113.1"/>
    <property type="molecule type" value="Genomic_DNA"/>
</dbReference>
<evidence type="ECO:0008006" key="3">
    <source>
        <dbReference type="Google" id="ProtNLM"/>
    </source>
</evidence>
<keyword evidence="2" id="KW-1185">Reference proteome</keyword>
<protein>
    <recommendedName>
        <fullName evidence="3">Lipoprotein</fullName>
    </recommendedName>
</protein>
<dbReference type="RefSeq" id="WP_281835027.1">
    <property type="nucleotide sequence ID" value="NZ_BSDY01000006.1"/>
</dbReference>
<dbReference type="Proteomes" id="UP001144471">
    <property type="component" value="Unassembled WGS sequence"/>
</dbReference>
<proteinExistence type="predicted"/>
<dbReference type="AlphaFoldDB" id="A0A9W6GKQ2"/>
<evidence type="ECO:0000313" key="1">
    <source>
        <dbReference type="EMBL" id="GLI56113.1"/>
    </source>
</evidence>
<reference evidence="1" key="1">
    <citation type="submission" date="2022-12" db="EMBL/GenBank/DDBJ databases">
        <title>Reference genome sequencing for broad-spectrum identification of bacterial and archaeal isolates by mass spectrometry.</title>
        <authorList>
            <person name="Sekiguchi Y."/>
            <person name="Tourlousse D.M."/>
        </authorList>
    </citation>
    <scope>NUCLEOTIDE SEQUENCE</scope>
    <source>
        <strain evidence="1">10succ1</strain>
    </source>
</reference>
<organism evidence="1 2">
    <name type="scientific">Propionigenium maris DSM 9537</name>
    <dbReference type="NCBI Taxonomy" id="1123000"/>
    <lineage>
        <taxon>Bacteria</taxon>
        <taxon>Fusobacteriati</taxon>
        <taxon>Fusobacteriota</taxon>
        <taxon>Fusobacteriia</taxon>
        <taxon>Fusobacteriales</taxon>
        <taxon>Fusobacteriaceae</taxon>
        <taxon>Propionigenium</taxon>
    </lineage>
</organism>
<comment type="caution">
    <text evidence="1">The sequence shown here is derived from an EMBL/GenBank/DDBJ whole genome shotgun (WGS) entry which is preliminary data.</text>
</comment>
<name>A0A9W6GKQ2_9FUSO</name>
<dbReference type="PROSITE" id="PS51257">
    <property type="entry name" value="PROKAR_LIPOPROTEIN"/>
    <property type="match status" value="1"/>
</dbReference>
<evidence type="ECO:0000313" key="2">
    <source>
        <dbReference type="Proteomes" id="UP001144471"/>
    </source>
</evidence>
<gene>
    <name evidence="1" type="ORF">PM10SUCC1_16270</name>
</gene>
<sequence>MVKKLLAMFTIAMLTFSCSRLETREEKAQDAEFMKHYNSWEIQEMENLIQKHIIMEGYTPDVPKYESMLEERRRAKKELEEIVAHIREEIRVNNLTTLEDYMSSGLRNAATLRELRRFDFRGFRIYTSKIKYNRSQASNIVALNLGEETFYFDVNYEYEKKRWTIVDFKERR</sequence>